<evidence type="ECO:0000259" key="5">
    <source>
        <dbReference type="Pfam" id="PF08100"/>
    </source>
</evidence>
<gene>
    <name evidence="6" type="ORF">ACFOUW_17265</name>
</gene>
<evidence type="ECO:0000313" key="6">
    <source>
        <dbReference type="EMBL" id="MFC3762596.1"/>
    </source>
</evidence>
<dbReference type="Proteomes" id="UP001595699">
    <property type="component" value="Unassembled WGS sequence"/>
</dbReference>
<protein>
    <submittedName>
        <fullName evidence="6">Methyltransferase</fullName>
    </submittedName>
</protein>
<keyword evidence="1 6" id="KW-0489">Methyltransferase</keyword>
<dbReference type="EMBL" id="JBHRZH010000015">
    <property type="protein sequence ID" value="MFC3762596.1"/>
    <property type="molecule type" value="Genomic_DNA"/>
</dbReference>
<evidence type="ECO:0000256" key="3">
    <source>
        <dbReference type="ARBA" id="ARBA00022691"/>
    </source>
</evidence>
<dbReference type="InterPro" id="IPR016461">
    <property type="entry name" value="COMT-like"/>
</dbReference>
<dbReference type="RefSeq" id="WP_205118879.1">
    <property type="nucleotide sequence ID" value="NZ_JAFBCM010000001.1"/>
</dbReference>
<feature type="domain" description="O-methyltransferase dimerisation" evidence="5">
    <location>
        <begin position="11"/>
        <end position="80"/>
    </location>
</feature>
<dbReference type="InterPro" id="IPR012967">
    <property type="entry name" value="COMT_dimerisation"/>
</dbReference>
<dbReference type="PANTHER" id="PTHR43712">
    <property type="entry name" value="PUTATIVE (AFU_ORTHOLOGUE AFUA_4G14580)-RELATED"/>
    <property type="match status" value="1"/>
</dbReference>
<sequence length="320" mass="34661">MTSVMQLLDLTTPWCVHVAITLRIADRVQAGTSNVTELAREAECDPTFLRRVLRHLVAKGVFDEPAPGEFALNDTAEQLLDEGLKLSSDLDGLGGRFAHSWGTLLEAVRTGKPAYAERFGRPFWEDLDANPKLRHAFDALMGTVGHGTPDPRLTDWETVRTVVDVGGGTGGLLAEILKAAPHLHGTLVDLPQTVAESEALFEAAGVADRVTAVAQSFFDELPAGSDCYVLASILNDWPDEEVVAILRRCAAAMNDDGRVLIRGGVSPDEHAADQLTLEAVLLGGRNRSLDEFRQFALDAGLEVAKTRESPYVVELRKPTT</sequence>
<dbReference type="InterPro" id="IPR036390">
    <property type="entry name" value="WH_DNA-bd_sf"/>
</dbReference>
<keyword evidence="7" id="KW-1185">Reference proteome</keyword>
<organism evidence="6 7">
    <name type="scientific">Tenggerimyces flavus</name>
    <dbReference type="NCBI Taxonomy" id="1708749"/>
    <lineage>
        <taxon>Bacteria</taxon>
        <taxon>Bacillati</taxon>
        <taxon>Actinomycetota</taxon>
        <taxon>Actinomycetes</taxon>
        <taxon>Propionibacteriales</taxon>
        <taxon>Nocardioidaceae</taxon>
        <taxon>Tenggerimyces</taxon>
    </lineage>
</organism>
<evidence type="ECO:0000256" key="1">
    <source>
        <dbReference type="ARBA" id="ARBA00022603"/>
    </source>
</evidence>
<dbReference type="SUPFAM" id="SSF46785">
    <property type="entry name" value="Winged helix' DNA-binding domain"/>
    <property type="match status" value="1"/>
</dbReference>
<dbReference type="PIRSF" id="PIRSF005739">
    <property type="entry name" value="O-mtase"/>
    <property type="match status" value="1"/>
</dbReference>
<dbReference type="Pfam" id="PF00891">
    <property type="entry name" value="Methyltransf_2"/>
    <property type="match status" value="1"/>
</dbReference>
<dbReference type="Pfam" id="PF08100">
    <property type="entry name" value="Dimerisation"/>
    <property type="match status" value="1"/>
</dbReference>
<dbReference type="Gene3D" id="3.40.50.150">
    <property type="entry name" value="Vaccinia Virus protein VP39"/>
    <property type="match status" value="1"/>
</dbReference>
<reference evidence="7" key="1">
    <citation type="journal article" date="2019" name="Int. J. Syst. Evol. Microbiol.">
        <title>The Global Catalogue of Microorganisms (GCM) 10K type strain sequencing project: providing services to taxonomists for standard genome sequencing and annotation.</title>
        <authorList>
            <consortium name="The Broad Institute Genomics Platform"/>
            <consortium name="The Broad Institute Genome Sequencing Center for Infectious Disease"/>
            <person name="Wu L."/>
            <person name="Ma J."/>
        </authorList>
    </citation>
    <scope>NUCLEOTIDE SEQUENCE [LARGE SCALE GENOMIC DNA]</scope>
    <source>
        <strain evidence="7">CGMCC 4.7241</strain>
    </source>
</reference>
<proteinExistence type="predicted"/>
<dbReference type="Gene3D" id="1.10.10.10">
    <property type="entry name" value="Winged helix-like DNA-binding domain superfamily/Winged helix DNA-binding domain"/>
    <property type="match status" value="1"/>
</dbReference>
<evidence type="ECO:0000256" key="2">
    <source>
        <dbReference type="ARBA" id="ARBA00022679"/>
    </source>
</evidence>
<feature type="domain" description="O-methyltransferase C-terminal" evidence="4">
    <location>
        <begin position="101"/>
        <end position="301"/>
    </location>
</feature>
<dbReference type="InterPro" id="IPR001077">
    <property type="entry name" value="COMT_C"/>
</dbReference>
<dbReference type="PANTHER" id="PTHR43712:SF2">
    <property type="entry name" value="O-METHYLTRANSFERASE CICE"/>
    <property type="match status" value="1"/>
</dbReference>
<evidence type="ECO:0000259" key="4">
    <source>
        <dbReference type="Pfam" id="PF00891"/>
    </source>
</evidence>
<keyword evidence="2" id="KW-0808">Transferase</keyword>
<dbReference type="GO" id="GO:0032259">
    <property type="term" value="P:methylation"/>
    <property type="evidence" value="ECO:0007669"/>
    <property type="project" value="UniProtKB-KW"/>
</dbReference>
<accession>A0ABV7YBB0</accession>
<dbReference type="InterPro" id="IPR036388">
    <property type="entry name" value="WH-like_DNA-bd_sf"/>
</dbReference>
<name>A0ABV7YBB0_9ACTN</name>
<keyword evidence="3" id="KW-0949">S-adenosyl-L-methionine</keyword>
<dbReference type="Gene3D" id="1.10.287.1350">
    <property type="match status" value="1"/>
</dbReference>
<comment type="caution">
    <text evidence="6">The sequence shown here is derived from an EMBL/GenBank/DDBJ whole genome shotgun (WGS) entry which is preliminary data.</text>
</comment>
<evidence type="ECO:0000313" key="7">
    <source>
        <dbReference type="Proteomes" id="UP001595699"/>
    </source>
</evidence>
<dbReference type="GO" id="GO:0008168">
    <property type="term" value="F:methyltransferase activity"/>
    <property type="evidence" value="ECO:0007669"/>
    <property type="project" value="UniProtKB-KW"/>
</dbReference>
<dbReference type="SUPFAM" id="SSF53335">
    <property type="entry name" value="S-adenosyl-L-methionine-dependent methyltransferases"/>
    <property type="match status" value="1"/>
</dbReference>
<dbReference type="InterPro" id="IPR029063">
    <property type="entry name" value="SAM-dependent_MTases_sf"/>
</dbReference>
<dbReference type="PROSITE" id="PS51683">
    <property type="entry name" value="SAM_OMT_II"/>
    <property type="match status" value="1"/>
</dbReference>